<dbReference type="OrthoDB" id="10378054at2759"/>
<evidence type="ECO:0008006" key="3">
    <source>
        <dbReference type="Google" id="ProtNLM"/>
    </source>
</evidence>
<organism evidence="1 2">
    <name type="scientific">Solanum commersonii</name>
    <name type="common">Commerson's wild potato</name>
    <name type="synonym">Commerson's nightshade</name>
    <dbReference type="NCBI Taxonomy" id="4109"/>
    <lineage>
        <taxon>Eukaryota</taxon>
        <taxon>Viridiplantae</taxon>
        <taxon>Streptophyta</taxon>
        <taxon>Embryophyta</taxon>
        <taxon>Tracheophyta</taxon>
        <taxon>Spermatophyta</taxon>
        <taxon>Magnoliopsida</taxon>
        <taxon>eudicotyledons</taxon>
        <taxon>Gunneridae</taxon>
        <taxon>Pentapetalae</taxon>
        <taxon>asterids</taxon>
        <taxon>lamiids</taxon>
        <taxon>Solanales</taxon>
        <taxon>Solanaceae</taxon>
        <taxon>Solanoideae</taxon>
        <taxon>Solaneae</taxon>
        <taxon>Solanum</taxon>
    </lineage>
</organism>
<gene>
    <name evidence="1" type="ORF">H5410_064309</name>
</gene>
<dbReference type="InterPro" id="IPR012340">
    <property type="entry name" value="NA-bd_OB-fold"/>
</dbReference>
<sequence length="85" mass="10195">MRRAIEVPLLYIMDELLADSQDCLYKFKTIIFDILNKDEPWYSSCKKCSKKLKVIEYIVSCNNCNSENAEYEMRLDSVKTRFYIY</sequence>
<protein>
    <recommendedName>
        <fullName evidence="3">Replication factor A C-terminal domain-containing protein</fullName>
    </recommendedName>
</protein>
<dbReference type="Gene3D" id="2.40.50.140">
    <property type="entry name" value="Nucleic acid-binding proteins"/>
    <property type="match status" value="1"/>
</dbReference>
<dbReference type="AlphaFoldDB" id="A0A9J5VZN3"/>
<reference evidence="1" key="1">
    <citation type="submission" date="2020-09" db="EMBL/GenBank/DDBJ databases">
        <title>De no assembly of potato wild relative species, Solanum commersonii.</title>
        <authorList>
            <person name="Cho K."/>
        </authorList>
    </citation>
    <scope>NUCLEOTIDE SEQUENCE</scope>
    <source>
        <strain evidence="1">LZ3.2</strain>
        <tissue evidence="1">Leaf</tissue>
    </source>
</reference>
<name>A0A9J5VZN3_SOLCO</name>
<proteinExistence type="predicted"/>
<dbReference type="Proteomes" id="UP000824120">
    <property type="component" value="Unassembled WGS sequence"/>
</dbReference>
<evidence type="ECO:0000313" key="1">
    <source>
        <dbReference type="EMBL" id="KAG5568675.1"/>
    </source>
</evidence>
<dbReference type="EMBL" id="JACXVP010000068">
    <property type="protein sequence ID" value="KAG5568675.1"/>
    <property type="molecule type" value="Genomic_DNA"/>
</dbReference>
<keyword evidence="2" id="KW-1185">Reference proteome</keyword>
<comment type="caution">
    <text evidence="1">The sequence shown here is derived from an EMBL/GenBank/DDBJ whole genome shotgun (WGS) entry which is preliminary data.</text>
</comment>
<accession>A0A9J5VZN3</accession>
<evidence type="ECO:0000313" key="2">
    <source>
        <dbReference type="Proteomes" id="UP000824120"/>
    </source>
</evidence>